<evidence type="ECO:0000313" key="2">
    <source>
        <dbReference type="EMBL" id="CAK0910410.1"/>
    </source>
</evidence>
<sequence>MKAAPDPKDVSDVPYRPRGFVLRAEPSCCLARLSPSSSPLRRVLPASGLRRRSAGGGRRKIAQEGLSWDGCARERKHTGEVHGANSNGVGKLRKDSRQHAGLFGSGAPTEFVERVWGVCPRSRWSMAPAAEVKRPRWADMEDSDGEQHDRAGGWQQWADTSNEEHHAAGESSSAAPSEHTESKAHVSTLHLKRCVGGKKAAVTNGDNANLRAKGQLSEARKAYEELKSDMPKEVVESFETAWNLFNPLVGRPQRENRYVQAWVRKSRVDYCRKVLNEYQRAGGQATLGLKFILQDVKDISCKCNGMNHNILLNAVKEKASAGMAKGVAMRLSHAHGPA</sequence>
<protein>
    <submittedName>
        <fullName evidence="2">Uncharacterized protein</fullName>
    </submittedName>
</protein>
<proteinExistence type="predicted"/>
<name>A0ABN9YFU2_9DINO</name>
<reference evidence="2" key="1">
    <citation type="submission" date="2023-10" db="EMBL/GenBank/DDBJ databases">
        <authorList>
            <person name="Chen Y."/>
            <person name="Shah S."/>
            <person name="Dougan E. K."/>
            <person name="Thang M."/>
            <person name="Chan C."/>
        </authorList>
    </citation>
    <scope>NUCLEOTIDE SEQUENCE [LARGE SCALE GENOMIC DNA]</scope>
</reference>
<feature type="compositionally biased region" description="Basic and acidic residues" evidence="1">
    <location>
        <begin position="131"/>
        <end position="151"/>
    </location>
</feature>
<dbReference type="EMBL" id="CAUYUJ010022392">
    <property type="protein sequence ID" value="CAK0910410.1"/>
    <property type="molecule type" value="Genomic_DNA"/>
</dbReference>
<organism evidence="2 3">
    <name type="scientific">Prorocentrum cordatum</name>
    <dbReference type="NCBI Taxonomy" id="2364126"/>
    <lineage>
        <taxon>Eukaryota</taxon>
        <taxon>Sar</taxon>
        <taxon>Alveolata</taxon>
        <taxon>Dinophyceae</taxon>
        <taxon>Prorocentrales</taxon>
        <taxon>Prorocentraceae</taxon>
        <taxon>Prorocentrum</taxon>
    </lineage>
</organism>
<comment type="caution">
    <text evidence="2">The sequence shown here is derived from an EMBL/GenBank/DDBJ whole genome shotgun (WGS) entry which is preliminary data.</text>
</comment>
<keyword evidence="3" id="KW-1185">Reference proteome</keyword>
<evidence type="ECO:0000313" key="3">
    <source>
        <dbReference type="Proteomes" id="UP001189429"/>
    </source>
</evidence>
<evidence type="ECO:0000256" key="1">
    <source>
        <dbReference type="SAM" id="MobiDB-lite"/>
    </source>
</evidence>
<gene>
    <name evidence="2" type="ORF">PCOR1329_LOCUS84605</name>
</gene>
<feature type="region of interest" description="Disordered" evidence="1">
    <location>
        <begin position="128"/>
        <end position="189"/>
    </location>
</feature>
<accession>A0ABN9YFU2</accession>
<dbReference type="Proteomes" id="UP001189429">
    <property type="component" value="Unassembled WGS sequence"/>
</dbReference>